<name>A0A4P9TGL4_9EURY</name>
<proteinExistence type="predicted"/>
<evidence type="ECO:0000313" key="2">
    <source>
        <dbReference type="Proteomes" id="UP000307562"/>
    </source>
</evidence>
<organism evidence="1 2">
    <name type="scientific">Natrinema pallidum</name>
    <dbReference type="NCBI Taxonomy" id="69527"/>
    <lineage>
        <taxon>Archaea</taxon>
        <taxon>Methanobacteriati</taxon>
        <taxon>Methanobacteriota</taxon>
        <taxon>Stenosarchaea group</taxon>
        <taxon>Halobacteria</taxon>
        <taxon>Halobacteriales</taxon>
        <taxon>Natrialbaceae</taxon>
        <taxon>Natrinema</taxon>
    </lineage>
</organism>
<evidence type="ECO:0000313" key="1">
    <source>
        <dbReference type="EMBL" id="QCW02890.1"/>
    </source>
</evidence>
<sequence>MPFSLLCLRTVATPILLEDGLEIVPVTRVEYGQWNDRSDRQWPMFDEGYVSNDTVGFRRLPY</sequence>
<dbReference type="EMBL" id="CP040637">
    <property type="protein sequence ID" value="QCW02890.1"/>
    <property type="molecule type" value="Genomic_DNA"/>
</dbReference>
<dbReference type="Proteomes" id="UP000307562">
    <property type="component" value="Chromosome"/>
</dbReference>
<dbReference type="AlphaFoldDB" id="A0A4P9TGL4"/>
<dbReference type="KEGG" id="npl:FGF80_06410"/>
<protein>
    <submittedName>
        <fullName evidence="1">Uncharacterized protein</fullName>
    </submittedName>
</protein>
<reference evidence="2" key="1">
    <citation type="submission" date="2019-05" db="EMBL/GenBank/DDBJ databases">
        <title>Complete Genome Sequence and Methylation Pattern of the Halophilic Archaeon Natrinema pallidum BOL6-1.</title>
        <authorList>
            <person name="DasSarma P."/>
            <person name="DasSarma B.P."/>
            <person name="DasSarma S.L."/>
            <person name="Martinez F.L."/>
            <person name="Guzman D."/>
            <person name="Roberts R.J."/>
            <person name="DasSarma S."/>
        </authorList>
    </citation>
    <scope>NUCLEOTIDE SEQUENCE [LARGE SCALE GENOMIC DNA]</scope>
    <source>
        <strain evidence="2">BOL6-1</strain>
    </source>
</reference>
<accession>A0A4P9TGL4</accession>
<gene>
    <name evidence="1" type="ORF">FGF80_06410</name>
</gene>
<keyword evidence="2" id="KW-1185">Reference proteome</keyword>